<dbReference type="Gene3D" id="3.40.50.300">
    <property type="entry name" value="P-loop containing nucleotide triphosphate hydrolases"/>
    <property type="match status" value="1"/>
</dbReference>
<dbReference type="PANTHER" id="PTHR13308">
    <property type="entry name" value="NEDD4-BINDING PROTEIN 2-LIKE 1"/>
    <property type="match status" value="1"/>
</dbReference>
<name>A0AAF0FNQ6_9CAUD</name>
<proteinExistence type="predicted"/>
<dbReference type="Proteomes" id="UP001218881">
    <property type="component" value="Segment"/>
</dbReference>
<keyword evidence="2" id="KW-1185">Reference proteome</keyword>
<sequence length="146" mass="16392">MPTLYLIRGLPGSGKSYLAAAMADGLGNAGIVVEADQFFLSSNGHTETYRFDRRFLGAAHDEAYGRTMRYLREGKSVMVANTFSTNRELSRYITGVERCGLKVQVQVIKCIGQYNSIHNVPRRAIEKMRDRWEDFDGETVFNGDIG</sequence>
<dbReference type="SUPFAM" id="SSF52540">
    <property type="entry name" value="P-loop containing nucleoside triphosphate hydrolases"/>
    <property type="match status" value="1"/>
</dbReference>
<evidence type="ECO:0000313" key="2">
    <source>
        <dbReference type="Proteomes" id="UP001218881"/>
    </source>
</evidence>
<dbReference type="InterPro" id="IPR026302">
    <property type="entry name" value="NEDD4-bd_p2"/>
</dbReference>
<dbReference type="EMBL" id="OQ376857">
    <property type="protein sequence ID" value="WFG40864.1"/>
    <property type="molecule type" value="Genomic_DNA"/>
</dbReference>
<evidence type="ECO:0000313" key="1">
    <source>
        <dbReference type="EMBL" id="WFG40864.1"/>
    </source>
</evidence>
<dbReference type="PANTHER" id="PTHR13308:SF40">
    <property type="entry name" value="NEDD4-BINDING PROTEIN 2-LIKE 1"/>
    <property type="match status" value="1"/>
</dbReference>
<organism evidence="1 2">
    <name type="scientific">Paracoccus phage ParKuw1</name>
    <dbReference type="NCBI Taxonomy" id="3032415"/>
    <lineage>
        <taxon>Viruses</taxon>
        <taxon>Duplodnaviria</taxon>
        <taxon>Heunggongvirae</taxon>
        <taxon>Uroviricota</taxon>
        <taxon>Caudoviricetes</taxon>
        <taxon>Autographivirales</taxon>
        <taxon>Autographivirales incertae sedis</taxon>
        <taxon>Kuwvirus</taxon>
        <taxon>Kuwvirus ParKuw1</taxon>
    </lineage>
</organism>
<accession>A0AAF0FNQ6</accession>
<gene>
    <name evidence="1" type="ORF">ParaKuw1_00031</name>
</gene>
<protein>
    <submittedName>
        <fullName evidence="1">ATPase</fullName>
    </submittedName>
</protein>
<reference evidence="1" key="1">
    <citation type="submission" date="2023-02" db="EMBL/GenBank/DDBJ databases">
        <authorList>
            <person name="Rihtman B."/>
        </authorList>
    </citation>
    <scope>NUCLEOTIDE SEQUENCE</scope>
</reference>
<dbReference type="Pfam" id="PF13671">
    <property type="entry name" value="AAA_33"/>
    <property type="match status" value="1"/>
</dbReference>
<dbReference type="InterPro" id="IPR027417">
    <property type="entry name" value="P-loop_NTPase"/>
</dbReference>